<dbReference type="EMBL" id="UINC01124194">
    <property type="protein sequence ID" value="SVD01174.1"/>
    <property type="molecule type" value="Genomic_DNA"/>
</dbReference>
<organism evidence="2">
    <name type="scientific">marine metagenome</name>
    <dbReference type="NCBI Taxonomy" id="408172"/>
    <lineage>
        <taxon>unclassified sequences</taxon>
        <taxon>metagenomes</taxon>
        <taxon>ecological metagenomes</taxon>
    </lineage>
</organism>
<protein>
    <recommendedName>
        <fullName evidence="1">Type IX secretion system protein PorV domain-containing protein</fullName>
    </recommendedName>
</protein>
<feature type="non-terminal residue" evidence="2">
    <location>
        <position position="1"/>
    </location>
</feature>
<dbReference type="InterPro" id="IPR045741">
    <property type="entry name" value="PorV"/>
</dbReference>
<accession>A0A382RU23</accession>
<dbReference type="Pfam" id="PF19572">
    <property type="entry name" value="PorV"/>
    <property type="match status" value="1"/>
</dbReference>
<feature type="non-terminal residue" evidence="2">
    <location>
        <position position="223"/>
    </location>
</feature>
<reference evidence="2" key="1">
    <citation type="submission" date="2018-05" db="EMBL/GenBank/DDBJ databases">
        <authorList>
            <person name="Lanie J.A."/>
            <person name="Ng W.-L."/>
            <person name="Kazmierczak K.M."/>
            <person name="Andrzejewski T.M."/>
            <person name="Davidsen T.M."/>
            <person name="Wayne K.J."/>
            <person name="Tettelin H."/>
            <person name="Glass J.I."/>
            <person name="Rusch D."/>
            <person name="Podicherti R."/>
            <person name="Tsui H.-C.T."/>
            <person name="Winkler M.E."/>
        </authorList>
    </citation>
    <scope>NUCLEOTIDE SEQUENCE</scope>
</reference>
<evidence type="ECO:0000259" key="1">
    <source>
        <dbReference type="Pfam" id="PF19572"/>
    </source>
</evidence>
<dbReference type="AlphaFoldDB" id="A0A382RU23"/>
<name>A0A382RU23_9ZZZZ</name>
<evidence type="ECO:0000313" key="2">
    <source>
        <dbReference type="EMBL" id="SVD01174.1"/>
    </source>
</evidence>
<proteinExistence type="predicted"/>
<sequence length="223" mass="24195">MKRFIVVLIVLHIITRSLIAQSEAGAIFLLIAPGARAGGMGEAQVAVANDAYASYWNPAGLGYLKGSEAALMHVNWLPGLADDMYYEFFGFRKHYNTLGTLGGHIIFLNLGEQVRTSEIGEELGTFTSYMTAFSLSYGALISEKKSFGINAKISYQHLVEIGAGSEKGKGTSLDFGFDIGYLQKDWLIDDLDIGFNLSNIGPKVSFIDPDQADPQPTNLTLGL</sequence>
<dbReference type="Gene3D" id="2.40.160.60">
    <property type="entry name" value="Outer membrane protein transport protein (OMPP1/FadL/TodX)"/>
    <property type="match status" value="1"/>
</dbReference>
<dbReference type="NCBIfam" id="NF033709">
    <property type="entry name" value="PorV_fam"/>
    <property type="match status" value="1"/>
</dbReference>
<feature type="domain" description="Type IX secretion system protein PorV" evidence="1">
    <location>
        <begin position="25"/>
        <end position="222"/>
    </location>
</feature>
<gene>
    <name evidence="2" type="ORF">METZ01_LOCUS354028</name>
</gene>